<reference evidence="3" key="1">
    <citation type="journal article" date="2021" name="PeerJ">
        <title>Extensive microbial diversity within the chicken gut microbiome revealed by metagenomics and culture.</title>
        <authorList>
            <person name="Gilroy R."/>
            <person name="Ravi A."/>
            <person name="Getino M."/>
            <person name="Pursley I."/>
            <person name="Horton D.L."/>
            <person name="Alikhan N.F."/>
            <person name="Baker D."/>
            <person name="Gharbi K."/>
            <person name="Hall N."/>
            <person name="Watson M."/>
            <person name="Adriaenssens E.M."/>
            <person name="Foster-Nyarko E."/>
            <person name="Jarju S."/>
            <person name="Secka A."/>
            <person name="Antonio M."/>
            <person name="Oren A."/>
            <person name="Chaudhuri R.R."/>
            <person name="La Ragione R."/>
            <person name="Hildebrand F."/>
            <person name="Pallen M.J."/>
        </authorList>
    </citation>
    <scope>NUCLEOTIDE SEQUENCE</scope>
    <source>
        <strain evidence="3">ChiSxjej5B17-1746</strain>
    </source>
</reference>
<feature type="transmembrane region" description="Helical" evidence="1">
    <location>
        <begin position="70"/>
        <end position="92"/>
    </location>
</feature>
<feature type="transmembrane region" description="Helical" evidence="1">
    <location>
        <begin position="157"/>
        <end position="177"/>
    </location>
</feature>
<dbReference type="InterPro" id="IPR037185">
    <property type="entry name" value="EmrE-like"/>
</dbReference>
<feature type="transmembrane region" description="Helical" evidence="1">
    <location>
        <begin position="268"/>
        <end position="286"/>
    </location>
</feature>
<protein>
    <submittedName>
        <fullName evidence="3">EamA family transporter</fullName>
    </submittedName>
</protein>
<dbReference type="Proteomes" id="UP000824264">
    <property type="component" value="Unassembled WGS sequence"/>
</dbReference>
<name>A0A9D1QZW7_9BACT</name>
<organism evidence="3 4">
    <name type="scientific">Candidatus Bilophila faecipullorum</name>
    <dbReference type="NCBI Taxonomy" id="2838482"/>
    <lineage>
        <taxon>Bacteria</taxon>
        <taxon>Pseudomonadati</taxon>
        <taxon>Thermodesulfobacteriota</taxon>
        <taxon>Desulfovibrionia</taxon>
        <taxon>Desulfovibrionales</taxon>
        <taxon>Desulfovibrionaceae</taxon>
        <taxon>Bilophila</taxon>
    </lineage>
</organism>
<accession>A0A9D1QZW7</accession>
<keyword evidence="1" id="KW-1133">Transmembrane helix</keyword>
<keyword evidence="1" id="KW-0472">Membrane</keyword>
<dbReference type="Pfam" id="PF00892">
    <property type="entry name" value="EamA"/>
    <property type="match status" value="2"/>
</dbReference>
<dbReference type="EMBL" id="DXGI01000286">
    <property type="protein sequence ID" value="HIW78978.1"/>
    <property type="molecule type" value="Genomic_DNA"/>
</dbReference>
<dbReference type="AlphaFoldDB" id="A0A9D1QZW7"/>
<evidence type="ECO:0000259" key="2">
    <source>
        <dbReference type="Pfam" id="PF00892"/>
    </source>
</evidence>
<feature type="transmembrane region" description="Helical" evidence="1">
    <location>
        <begin position="12"/>
        <end position="29"/>
    </location>
</feature>
<proteinExistence type="predicted"/>
<keyword evidence="1" id="KW-0812">Transmembrane</keyword>
<dbReference type="PANTHER" id="PTHR22911:SF79">
    <property type="entry name" value="MOBA-LIKE NTP TRANSFERASE DOMAIN-CONTAINING PROTEIN"/>
    <property type="match status" value="1"/>
</dbReference>
<feature type="transmembrane region" description="Helical" evidence="1">
    <location>
        <begin position="184"/>
        <end position="204"/>
    </location>
</feature>
<feature type="transmembrane region" description="Helical" evidence="1">
    <location>
        <begin position="210"/>
        <end position="231"/>
    </location>
</feature>
<dbReference type="InterPro" id="IPR000620">
    <property type="entry name" value="EamA_dom"/>
</dbReference>
<feature type="transmembrane region" description="Helical" evidence="1">
    <location>
        <begin position="128"/>
        <end position="151"/>
    </location>
</feature>
<reference evidence="3" key="2">
    <citation type="submission" date="2021-04" db="EMBL/GenBank/DDBJ databases">
        <authorList>
            <person name="Gilroy R."/>
        </authorList>
    </citation>
    <scope>NUCLEOTIDE SEQUENCE</scope>
    <source>
        <strain evidence="3">ChiSxjej5B17-1746</strain>
    </source>
</reference>
<feature type="transmembrane region" description="Helical" evidence="1">
    <location>
        <begin position="243"/>
        <end position="262"/>
    </location>
</feature>
<sequence>MSPRSTETTGYLYVFAAALLWSMIGPFSKNCIEAGLSPLEVAFWRAALGGACFFFQIARWGGLRLPLRHALLFGVFGLFTISVFYSSLQIAIELSGAATAMVLLYTAPAWVAVFARVLFHESLSGRKLLALLLAMGGTALVCFSGGSLAAAPSALGIAAGLISGLTYAAHFPIYLWWKSRYSTATLYAYMLLGGVLALAPFVDFAPTRSAWVWANLLALGVLSSYVAYLASCRSLQLISPVKAAVIGNIEPVLGTFWVWLLWHENFSPIGWTGSALVISAVFLLTLERK</sequence>
<comment type="caution">
    <text evidence="3">The sequence shown here is derived from an EMBL/GenBank/DDBJ whole genome shotgun (WGS) entry which is preliminary data.</text>
</comment>
<evidence type="ECO:0000256" key="1">
    <source>
        <dbReference type="SAM" id="Phobius"/>
    </source>
</evidence>
<feature type="transmembrane region" description="Helical" evidence="1">
    <location>
        <begin position="41"/>
        <end position="58"/>
    </location>
</feature>
<evidence type="ECO:0000313" key="3">
    <source>
        <dbReference type="EMBL" id="HIW78978.1"/>
    </source>
</evidence>
<feature type="domain" description="EamA" evidence="2">
    <location>
        <begin position="9"/>
        <end position="141"/>
    </location>
</feature>
<evidence type="ECO:0000313" key="4">
    <source>
        <dbReference type="Proteomes" id="UP000824264"/>
    </source>
</evidence>
<dbReference type="GO" id="GO:0016020">
    <property type="term" value="C:membrane"/>
    <property type="evidence" value="ECO:0007669"/>
    <property type="project" value="InterPro"/>
</dbReference>
<feature type="transmembrane region" description="Helical" evidence="1">
    <location>
        <begin position="98"/>
        <end position="119"/>
    </location>
</feature>
<dbReference type="SUPFAM" id="SSF103481">
    <property type="entry name" value="Multidrug resistance efflux transporter EmrE"/>
    <property type="match status" value="2"/>
</dbReference>
<dbReference type="PANTHER" id="PTHR22911">
    <property type="entry name" value="ACYL-MALONYL CONDENSING ENZYME-RELATED"/>
    <property type="match status" value="1"/>
</dbReference>
<feature type="domain" description="EamA" evidence="2">
    <location>
        <begin position="155"/>
        <end position="285"/>
    </location>
</feature>
<gene>
    <name evidence="3" type="ORF">H9874_07525</name>
</gene>